<dbReference type="Gene3D" id="3.40.50.1820">
    <property type="entry name" value="alpha/beta hydrolase"/>
    <property type="match status" value="1"/>
</dbReference>
<reference evidence="4" key="1">
    <citation type="journal article" date="2019" name="Int. J. Syst. Evol. Microbiol.">
        <title>The Global Catalogue of Microorganisms (GCM) 10K type strain sequencing project: providing services to taxonomists for standard genome sequencing and annotation.</title>
        <authorList>
            <consortium name="The Broad Institute Genomics Platform"/>
            <consortium name="The Broad Institute Genome Sequencing Center for Infectious Disease"/>
            <person name="Wu L."/>
            <person name="Ma J."/>
        </authorList>
    </citation>
    <scope>NUCLEOTIDE SEQUENCE [LARGE SCALE GENOMIC DNA]</scope>
    <source>
        <strain evidence="4">CCUG 39402</strain>
    </source>
</reference>
<dbReference type="InterPro" id="IPR029058">
    <property type="entry name" value="AB_hydrolase_fold"/>
</dbReference>
<evidence type="ECO:0000259" key="2">
    <source>
        <dbReference type="Pfam" id="PF20434"/>
    </source>
</evidence>
<keyword evidence="1 3" id="KW-0378">Hydrolase</keyword>
<dbReference type="SUPFAM" id="SSF53474">
    <property type="entry name" value="alpha/beta-Hydrolases"/>
    <property type="match status" value="1"/>
</dbReference>
<sequence>MPFQAAEDYACQVMSWARELPTAGMDIQRDVAYGENRLQRYDVFSPAGAKNAPVVVFWHGGGWTNGYRDYNAFMAPHITALGCVLVSPSYRLVAEAPLPAAFEDSLEMLGHVVQYIGRMGGDADRLYLGGHSAGAHLASLVALRPVDRARFGVRQGAVRACLPISGIMDLYHPSPAPGSLEERVYSMVLQDTAQDAVMSPICWTAGNSVPFYLSYGEHDSERVQRSNLRIRELLKLQQAGVDLRIMQGQDHFQAHTSLRDAHHPWYQQLAKFTSETTA</sequence>
<dbReference type="Proteomes" id="UP001596270">
    <property type="component" value="Unassembled WGS sequence"/>
</dbReference>
<dbReference type="InterPro" id="IPR049492">
    <property type="entry name" value="BD-FAE-like_dom"/>
</dbReference>
<keyword evidence="4" id="KW-1185">Reference proteome</keyword>
<evidence type="ECO:0000256" key="1">
    <source>
        <dbReference type="ARBA" id="ARBA00022801"/>
    </source>
</evidence>
<evidence type="ECO:0000313" key="4">
    <source>
        <dbReference type="Proteomes" id="UP001596270"/>
    </source>
</evidence>
<name>A0ABW1TR53_9BURK</name>
<dbReference type="PANTHER" id="PTHR48081">
    <property type="entry name" value="AB HYDROLASE SUPERFAMILY PROTEIN C4A8.06C"/>
    <property type="match status" value="1"/>
</dbReference>
<comment type="caution">
    <text evidence="3">The sequence shown here is derived from an EMBL/GenBank/DDBJ whole genome shotgun (WGS) entry which is preliminary data.</text>
</comment>
<dbReference type="GO" id="GO:0016787">
    <property type="term" value="F:hydrolase activity"/>
    <property type="evidence" value="ECO:0007669"/>
    <property type="project" value="UniProtKB-KW"/>
</dbReference>
<dbReference type="Pfam" id="PF20434">
    <property type="entry name" value="BD-FAE"/>
    <property type="match status" value="1"/>
</dbReference>
<feature type="domain" description="BD-FAE-like" evidence="2">
    <location>
        <begin position="42"/>
        <end position="220"/>
    </location>
</feature>
<dbReference type="PANTHER" id="PTHR48081:SF33">
    <property type="entry name" value="KYNURENINE FORMAMIDASE"/>
    <property type="match status" value="1"/>
</dbReference>
<evidence type="ECO:0000313" key="3">
    <source>
        <dbReference type="EMBL" id="MFC6279760.1"/>
    </source>
</evidence>
<protein>
    <submittedName>
        <fullName evidence="3">Alpha/beta hydrolase</fullName>
    </submittedName>
</protein>
<accession>A0ABW1TR53</accession>
<dbReference type="EMBL" id="JBHSRS010000002">
    <property type="protein sequence ID" value="MFC6279760.1"/>
    <property type="molecule type" value="Genomic_DNA"/>
</dbReference>
<dbReference type="InterPro" id="IPR050300">
    <property type="entry name" value="GDXG_lipolytic_enzyme"/>
</dbReference>
<proteinExistence type="predicted"/>
<gene>
    <name evidence="3" type="ORF">ACFQND_00710</name>
</gene>
<organism evidence="3 4">
    <name type="scientific">Polaromonas aquatica</name>
    <dbReference type="NCBI Taxonomy" id="332657"/>
    <lineage>
        <taxon>Bacteria</taxon>
        <taxon>Pseudomonadati</taxon>
        <taxon>Pseudomonadota</taxon>
        <taxon>Betaproteobacteria</taxon>
        <taxon>Burkholderiales</taxon>
        <taxon>Comamonadaceae</taxon>
        <taxon>Polaromonas</taxon>
    </lineage>
</organism>